<accession>A0A8J2YNY0</accession>
<feature type="chain" id="PRO_5035152016" description="YfiR family protein" evidence="1">
    <location>
        <begin position="32"/>
        <end position="191"/>
    </location>
</feature>
<evidence type="ECO:0000256" key="1">
    <source>
        <dbReference type="SAM" id="SignalP"/>
    </source>
</evidence>
<evidence type="ECO:0008006" key="4">
    <source>
        <dbReference type="Google" id="ProtNLM"/>
    </source>
</evidence>
<reference evidence="2" key="2">
    <citation type="submission" date="2020-09" db="EMBL/GenBank/DDBJ databases">
        <authorList>
            <person name="Sun Q."/>
            <person name="Zhou Y."/>
        </authorList>
    </citation>
    <scope>NUCLEOTIDE SEQUENCE</scope>
    <source>
        <strain evidence="2">CGMCC 1.15725</strain>
    </source>
</reference>
<organism evidence="2 3">
    <name type="scientific">Aliidongia dinghuensis</name>
    <dbReference type="NCBI Taxonomy" id="1867774"/>
    <lineage>
        <taxon>Bacteria</taxon>
        <taxon>Pseudomonadati</taxon>
        <taxon>Pseudomonadota</taxon>
        <taxon>Alphaproteobacteria</taxon>
        <taxon>Rhodospirillales</taxon>
        <taxon>Dongiaceae</taxon>
        <taxon>Aliidongia</taxon>
    </lineage>
</organism>
<dbReference type="Pfam" id="PF13689">
    <property type="entry name" value="DUF4154"/>
    <property type="match status" value="1"/>
</dbReference>
<dbReference type="RefSeq" id="WP_189041199.1">
    <property type="nucleotide sequence ID" value="NZ_BMJQ01000001.1"/>
</dbReference>
<sequence length="191" mass="20076">MGRSDSPWDGRIKPALLALSLLFCQPAGVRAADASDVEYAVKAAYLYKFAGYVEWPASAFHDASEPMVIGVIGADKLMTELKQQLAGLSVNGHPLVVAPLKPGQAASGTQILFIGREENGDLKRLLSAVQSRPVLTVTEATGGLGDGSVINFVLADNKVRFEISLAGAERNGLKVSSRLLSVALQVQNGGS</sequence>
<evidence type="ECO:0000313" key="2">
    <source>
        <dbReference type="EMBL" id="GGE98766.1"/>
    </source>
</evidence>
<reference evidence="2" key="1">
    <citation type="journal article" date="2014" name="Int. J. Syst. Evol. Microbiol.">
        <title>Complete genome sequence of Corynebacterium casei LMG S-19264T (=DSM 44701T), isolated from a smear-ripened cheese.</title>
        <authorList>
            <consortium name="US DOE Joint Genome Institute (JGI-PGF)"/>
            <person name="Walter F."/>
            <person name="Albersmeier A."/>
            <person name="Kalinowski J."/>
            <person name="Ruckert C."/>
        </authorList>
    </citation>
    <scope>NUCLEOTIDE SEQUENCE</scope>
    <source>
        <strain evidence="2">CGMCC 1.15725</strain>
    </source>
</reference>
<keyword evidence="3" id="KW-1185">Reference proteome</keyword>
<dbReference type="InterPro" id="IPR025293">
    <property type="entry name" value="YfiR/HmsC-like"/>
</dbReference>
<evidence type="ECO:0000313" key="3">
    <source>
        <dbReference type="Proteomes" id="UP000646365"/>
    </source>
</evidence>
<name>A0A8J2YNY0_9PROT</name>
<comment type="caution">
    <text evidence="2">The sequence shown here is derived from an EMBL/GenBank/DDBJ whole genome shotgun (WGS) entry which is preliminary data.</text>
</comment>
<protein>
    <recommendedName>
        <fullName evidence="4">YfiR family protein</fullName>
    </recommendedName>
</protein>
<dbReference type="Proteomes" id="UP000646365">
    <property type="component" value="Unassembled WGS sequence"/>
</dbReference>
<dbReference type="EMBL" id="BMJQ01000001">
    <property type="protein sequence ID" value="GGE98766.1"/>
    <property type="molecule type" value="Genomic_DNA"/>
</dbReference>
<feature type="signal peptide" evidence="1">
    <location>
        <begin position="1"/>
        <end position="31"/>
    </location>
</feature>
<dbReference type="AlphaFoldDB" id="A0A8J2YNY0"/>
<proteinExistence type="predicted"/>
<gene>
    <name evidence="2" type="ORF">GCM10011611_00350</name>
</gene>
<keyword evidence="1" id="KW-0732">Signal</keyword>